<dbReference type="HOGENOM" id="CLU_1536688_0_0_2"/>
<dbReference type="EMBL" id="CP002117">
    <property type="protein sequence ID" value="ADN37330.1"/>
    <property type="molecule type" value="Genomic_DNA"/>
</dbReference>
<keyword evidence="3" id="KW-1185">Reference proteome</keyword>
<feature type="transmembrane region" description="Helical" evidence="1">
    <location>
        <begin position="38"/>
        <end position="55"/>
    </location>
</feature>
<dbReference type="eggNOG" id="arCOG13108">
    <property type="taxonomic scope" value="Archaea"/>
</dbReference>
<reference evidence="2 3" key="1">
    <citation type="journal article" date="2010" name="Stand. Genomic Sci.">
        <title>Complete genome sequence of Methanoplanus petrolearius type strain (SEBR 4847).</title>
        <authorList>
            <person name="Brambilla E."/>
            <person name="Djao O.D."/>
            <person name="Daligault H."/>
            <person name="Lapidus A."/>
            <person name="Lucas S."/>
            <person name="Hammon N."/>
            <person name="Nolan M."/>
            <person name="Tice H."/>
            <person name="Cheng J.F."/>
            <person name="Han C."/>
            <person name="Tapia R."/>
            <person name="Goodwin L."/>
            <person name="Pitluck S."/>
            <person name="Liolios K."/>
            <person name="Ivanova N."/>
            <person name="Mavromatis K."/>
            <person name="Mikhailova N."/>
            <person name="Pati A."/>
            <person name="Chen A."/>
            <person name="Palaniappan K."/>
            <person name="Land M."/>
            <person name="Hauser L."/>
            <person name="Chang Y.J."/>
            <person name="Jeffries C.D."/>
            <person name="Rohde M."/>
            <person name="Spring S."/>
            <person name="Sikorski J."/>
            <person name="Goker M."/>
            <person name="Woyke T."/>
            <person name="Bristow J."/>
            <person name="Eisen J.A."/>
            <person name="Markowitz V."/>
            <person name="Hugenholtz P."/>
            <person name="Kyrpides N.C."/>
            <person name="Klenk H.P."/>
        </authorList>
    </citation>
    <scope>NUCLEOTIDE SEQUENCE [LARGE SCALE GENOMIC DNA]</scope>
    <source>
        <strain evidence="3">DSM 11571 / OCM 486 / SEBR 4847</strain>
    </source>
</reference>
<evidence type="ECO:0000313" key="2">
    <source>
        <dbReference type="EMBL" id="ADN37330.1"/>
    </source>
</evidence>
<dbReference type="KEGG" id="mpi:Mpet_2587"/>
<keyword evidence="1" id="KW-1133">Transmembrane helix</keyword>
<feature type="transmembrane region" description="Helical" evidence="1">
    <location>
        <begin position="124"/>
        <end position="141"/>
    </location>
</feature>
<feature type="transmembrane region" description="Helical" evidence="1">
    <location>
        <begin position="98"/>
        <end position="118"/>
    </location>
</feature>
<keyword evidence="1" id="KW-0472">Membrane</keyword>
<evidence type="ECO:0000256" key="1">
    <source>
        <dbReference type="SAM" id="Phobius"/>
    </source>
</evidence>
<dbReference type="GeneID" id="9745080"/>
<protein>
    <submittedName>
        <fullName evidence="2">Uncharacterized protein</fullName>
    </submittedName>
</protein>
<feature type="transmembrane region" description="Helical" evidence="1">
    <location>
        <begin position="12"/>
        <end position="32"/>
    </location>
</feature>
<dbReference type="STRING" id="679926.Mpet_2587"/>
<dbReference type="OrthoDB" id="376057at2157"/>
<keyword evidence="1" id="KW-0812">Transmembrane</keyword>
<sequence length="174" mass="19629">METGAPENYTLKSVVIANIVVFIWLVLGIYAIWLVVPFLAVAWGIFLALMFLFVMRKSICTKCRYYGGRCSMGWGWYTSKIFKKGNFEDFPGCFGARFAPFLWMSVSLLPVIVLVISMVFDFSILKTVILVLLILIAYIFGNKDSRKKGCSVCKMNDLCPMGLAMVNEGNERKA</sequence>
<organism evidence="2 3">
    <name type="scientific">Methanolacinia petrolearia (strain DSM 11571 / OCM 486 / SEBR 4847)</name>
    <name type="common">Methanoplanus petrolearius</name>
    <dbReference type="NCBI Taxonomy" id="679926"/>
    <lineage>
        <taxon>Archaea</taxon>
        <taxon>Methanobacteriati</taxon>
        <taxon>Methanobacteriota</taxon>
        <taxon>Stenosarchaea group</taxon>
        <taxon>Methanomicrobia</taxon>
        <taxon>Methanomicrobiales</taxon>
        <taxon>Methanomicrobiaceae</taxon>
        <taxon>Methanolacinia</taxon>
    </lineage>
</organism>
<dbReference type="Proteomes" id="UP000006565">
    <property type="component" value="Chromosome"/>
</dbReference>
<name>E1RFM6_METP4</name>
<gene>
    <name evidence="2" type="ordered locus">Mpet_2587</name>
</gene>
<accession>E1RFM6</accession>
<proteinExistence type="predicted"/>
<dbReference type="AlphaFoldDB" id="E1RFM6"/>
<evidence type="ECO:0000313" key="3">
    <source>
        <dbReference type="Proteomes" id="UP000006565"/>
    </source>
</evidence>
<dbReference type="RefSeq" id="WP_013330503.1">
    <property type="nucleotide sequence ID" value="NC_014507.1"/>
</dbReference>